<accession>A0ACC2N212</accession>
<protein>
    <submittedName>
        <fullName evidence="1">Uncharacterized protein</fullName>
    </submittedName>
</protein>
<comment type="caution">
    <text evidence="1">The sequence shown here is derived from an EMBL/GenBank/DDBJ whole genome shotgun (WGS) entry which is preliminary data.</text>
</comment>
<reference evidence="1" key="1">
    <citation type="submission" date="2023-04" db="EMBL/GenBank/DDBJ databases">
        <title>A chromosome-level genome assembly of the parasitoid wasp Eretmocerus hayati.</title>
        <authorList>
            <person name="Zhong Y."/>
            <person name="Liu S."/>
            <person name="Liu Y."/>
        </authorList>
    </citation>
    <scope>NUCLEOTIDE SEQUENCE</scope>
    <source>
        <strain evidence="1">ZJU_SS_LIU_2023</strain>
    </source>
</reference>
<sequence>MDSLHRPGSFGHRPPNHRPASRPPSSQSSSLDSPNLRFYKRPDQDPLQGFRNPRSEQQKTGSPSLPNVQQRQREIFNHNQTNSRVLHNLTGSGQAQRTAKPNNTNGRALQKTHNLERIGQMSHKSHPILQAPQNQFNQLVQSKKSHQQTATSQVHRGIIPSTDSLRVPQMHPSISSRGTVKQEVASERANIPTERRHVHTPVNRTNTSSHVKDESECHDHDVSWSTDHGQSNDLINDRGLQNGRRRSSQRENPFPMHCESKPVDNSCNTGSQQQRDLLSRTKKYLKDSTNENRTRDRSPGRIKTFSGPNDTSTVQDRKSSSHGNSKLRGDSNQVDSRKRSKDQRNSDKKRARIEELFSDERSAFGPKPLKPNQSQSSNNQRKVQSLSPSHKSSGRNGELTGRIHDLNRHSEPLRHGSSAIFGKLHLCEVVKFSSNKLIYC</sequence>
<evidence type="ECO:0000313" key="2">
    <source>
        <dbReference type="Proteomes" id="UP001239111"/>
    </source>
</evidence>
<proteinExistence type="predicted"/>
<name>A0ACC2N212_9HYME</name>
<keyword evidence="2" id="KW-1185">Reference proteome</keyword>
<dbReference type="EMBL" id="CM056744">
    <property type="protein sequence ID" value="KAJ8665200.1"/>
    <property type="molecule type" value="Genomic_DNA"/>
</dbReference>
<organism evidence="1 2">
    <name type="scientific">Eretmocerus hayati</name>
    <dbReference type="NCBI Taxonomy" id="131215"/>
    <lineage>
        <taxon>Eukaryota</taxon>
        <taxon>Metazoa</taxon>
        <taxon>Ecdysozoa</taxon>
        <taxon>Arthropoda</taxon>
        <taxon>Hexapoda</taxon>
        <taxon>Insecta</taxon>
        <taxon>Pterygota</taxon>
        <taxon>Neoptera</taxon>
        <taxon>Endopterygota</taxon>
        <taxon>Hymenoptera</taxon>
        <taxon>Apocrita</taxon>
        <taxon>Proctotrupomorpha</taxon>
        <taxon>Chalcidoidea</taxon>
        <taxon>Aphelinidae</taxon>
        <taxon>Aphelininae</taxon>
        <taxon>Eretmocerus</taxon>
    </lineage>
</organism>
<gene>
    <name evidence="1" type="ORF">QAD02_006862</name>
</gene>
<dbReference type="Proteomes" id="UP001239111">
    <property type="component" value="Chromosome 4"/>
</dbReference>
<evidence type="ECO:0000313" key="1">
    <source>
        <dbReference type="EMBL" id="KAJ8665200.1"/>
    </source>
</evidence>